<accession>Q20AJ0</accession>
<sequence>NTTHYRARSAARAGTIGILFSMSMITSLEVATIMDTLPVLDTSEVQMLGSHLYSSR</sequence>
<proteinExistence type="evidence at transcript level"/>
<reference evidence="1" key="1">
    <citation type="submission" date="2006-02" db="EMBL/GenBank/DDBJ databases">
        <title>Channel catfish gene expression after Edwardsiella ictaluri infection.</title>
        <authorList>
            <person name="Yeh H.-Y."/>
            <person name="Klesius P.H."/>
        </authorList>
    </citation>
    <scope>NUCLEOTIDE SEQUENCE</scope>
    <source>
        <tissue evidence="1">Ovary</tissue>
    </source>
</reference>
<evidence type="ECO:0000313" key="1">
    <source>
        <dbReference type="EMBL" id="ABD77543.1"/>
    </source>
</evidence>
<feature type="non-terminal residue" evidence="1">
    <location>
        <position position="1"/>
    </location>
</feature>
<dbReference type="AlphaFoldDB" id="Q20AJ0"/>
<protein>
    <submittedName>
        <fullName evidence="1">Uncharacterized protein</fullName>
    </submittedName>
</protein>
<feature type="non-terminal residue" evidence="1">
    <location>
        <position position="56"/>
    </location>
</feature>
<name>Q20AJ0_ICTPU</name>
<organism evidence="1">
    <name type="scientific">Ictalurus punctatus</name>
    <name type="common">Channel catfish</name>
    <name type="synonym">Silurus punctatus</name>
    <dbReference type="NCBI Taxonomy" id="7998"/>
    <lineage>
        <taxon>Eukaryota</taxon>
        <taxon>Metazoa</taxon>
        <taxon>Chordata</taxon>
        <taxon>Craniata</taxon>
        <taxon>Vertebrata</taxon>
        <taxon>Euteleostomi</taxon>
        <taxon>Actinopterygii</taxon>
        <taxon>Neopterygii</taxon>
        <taxon>Teleostei</taxon>
        <taxon>Ostariophysi</taxon>
        <taxon>Siluriformes</taxon>
        <taxon>Ictaluridae</taxon>
        <taxon>Ictalurus</taxon>
    </lineage>
</organism>
<dbReference type="EMBL" id="DQ399042">
    <property type="protein sequence ID" value="ABD77543.1"/>
    <property type="molecule type" value="mRNA"/>
</dbReference>